<proteinExistence type="predicted"/>
<feature type="compositionally biased region" description="Low complexity" evidence="1">
    <location>
        <begin position="296"/>
        <end position="316"/>
    </location>
</feature>
<evidence type="ECO:0000313" key="2">
    <source>
        <dbReference type="EMBL" id="RCH93342.1"/>
    </source>
</evidence>
<protein>
    <submittedName>
        <fullName evidence="2">Uncharacterized protein</fullName>
    </submittedName>
</protein>
<dbReference type="Proteomes" id="UP000252139">
    <property type="component" value="Unassembled WGS sequence"/>
</dbReference>
<feature type="compositionally biased region" description="Polar residues" evidence="1">
    <location>
        <begin position="246"/>
        <end position="269"/>
    </location>
</feature>
<gene>
    <name evidence="2" type="ORF">CU097_006857</name>
</gene>
<comment type="caution">
    <text evidence="2">The sequence shown here is derived from an EMBL/GenBank/DDBJ whole genome shotgun (WGS) entry which is preliminary data.</text>
</comment>
<dbReference type="OrthoDB" id="2290647at2759"/>
<name>A0A367JTP1_RHIAZ</name>
<dbReference type="AlphaFoldDB" id="A0A367JTP1"/>
<evidence type="ECO:0000256" key="1">
    <source>
        <dbReference type="SAM" id="MobiDB-lite"/>
    </source>
</evidence>
<evidence type="ECO:0000313" key="3">
    <source>
        <dbReference type="Proteomes" id="UP000252139"/>
    </source>
</evidence>
<organism evidence="2 3">
    <name type="scientific">Rhizopus azygosporus</name>
    <name type="common">Rhizopus microsporus var. azygosporus</name>
    <dbReference type="NCBI Taxonomy" id="86630"/>
    <lineage>
        <taxon>Eukaryota</taxon>
        <taxon>Fungi</taxon>
        <taxon>Fungi incertae sedis</taxon>
        <taxon>Mucoromycota</taxon>
        <taxon>Mucoromycotina</taxon>
        <taxon>Mucoromycetes</taxon>
        <taxon>Mucorales</taxon>
        <taxon>Mucorineae</taxon>
        <taxon>Rhizopodaceae</taxon>
        <taxon>Rhizopus</taxon>
    </lineage>
</organism>
<feature type="compositionally biased region" description="Polar residues" evidence="1">
    <location>
        <begin position="317"/>
        <end position="327"/>
    </location>
</feature>
<accession>A0A367JTP1</accession>
<dbReference type="EMBL" id="PJQL01000710">
    <property type="protein sequence ID" value="RCH93342.1"/>
    <property type="molecule type" value="Genomic_DNA"/>
</dbReference>
<feature type="compositionally biased region" description="Low complexity" evidence="1">
    <location>
        <begin position="205"/>
        <end position="220"/>
    </location>
</feature>
<keyword evidence="3" id="KW-1185">Reference proteome</keyword>
<feature type="region of interest" description="Disordered" evidence="1">
    <location>
        <begin position="178"/>
        <end position="393"/>
    </location>
</feature>
<sequence length="393" mass="43567">MEQEQHITDNVHGWLMNVPHYRQDHSQAYLKKQRHLSTASISSEDSANLDELINGNFTTSMEEETDLNDLSLLDLDDSKEDFWKVDNIYIPTPTTFNKQKLEPSYYHKDSSRSRELGILDDIFQKRNKQDFMSTIDITCPAIQQYDTPTHSPSSITLHVPSLPVSPKSPILFQNKRSGSFSSEASMNSQSTIMQYQHRPVRPTESTSTSSFGSQSTAASALSRSTIPIAESTLRRRQQQQQQQQQNLSLSVSESTCKASDTPRTLSSRTGLARRATHIPAPSSTVRKTGTRQSIIPQRTKSTTTSNTSLLPSQQQPRSLSRMSQASGRASHIPTAPRSTTSLGIASTSSLQKQSSTPQCNTRSKPSIGNSLLSQSKTKSSGLRTPASRSLYKS</sequence>
<reference evidence="2 3" key="1">
    <citation type="journal article" date="2018" name="G3 (Bethesda)">
        <title>Phylogenetic and Phylogenomic Definition of Rhizopus Species.</title>
        <authorList>
            <person name="Gryganskyi A.P."/>
            <person name="Golan J."/>
            <person name="Dolatabadi S."/>
            <person name="Mondo S."/>
            <person name="Robb S."/>
            <person name="Idnurm A."/>
            <person name="Muszewska A."/>
            <person name="Steczkiewicz K."/>
            <person name="Masonjones S."/>
            <person name="Liao H.L."/>
            <person name="Gajdeczka M.T."/>
            <person name="Anike F."/>
            <person name="Vuek A."/>
            <person name="Anishchenko I.M."/>
            <person name="Voigt K."/>
            <person name="de Hoog G.S."/>
            <person name="Smith M.E."/>
            <person name="Heitman J."/>
            <person name="Vilgalys R."/>
            <person name="Stajich J.E."/>
        </authorList>
    </citation>
    <scope>NUCLEOTIDE SEQUENCE [LARGE SCALE GENOMIC DNA]</scope>
    <source>
        <strain evidence="2 3">CBS 357.93</strain>
    </source>
</reference>
<feature type="compositionally biased region" description="Polar residues" evidence="1">
    <location>
        <begin position="336"/>
        <end position="393"/>
    </location>
</feature>
<feature type="compositionally biased region" description="Polar residues" evidence="1">
    <location>
        <begin position="281"/>
        <end position="295"/>
    </location>
</feature>
<feature type="compositionally biased region" description="Polar residues" evidence="1">
    <location>
        <begin position="178"/>
        <end position="194"/>
    </location>
</feature>
<dbReference type="STRING" id="86630.A0A367JTP1"/>